<dbReference type="PANTHER" id="PTHR43046">
    <property type="entry name" value="GDP-MANNOSE MANNOSYL HYDROLASE"/>
    <property type="match status" value="1"/>
</dbReference>
<evidence type="ECO:0000256" key="2">
    <source>
        <dbReference type="ARBA" id="ARBA00022801"/>
    </source>
</evidence>
<reference evidence="6" key="1">
    <citation type="journal article" date="2019" name="Int. J. Syst. Evol. Microbiol.">
        <title>The Global Catalogue of Microorganisms (GCM) 10K type strain sequencing project: providing services to taxonomists for standard genome sequencing and annotation.</title>
        <authorList>
            <consortium name="The Broad Institute Genomics Platform"/>
            <consortium name="The Broad Institute Genome Sequencing Center for Infectious Disease"/>
            <person name="Wu L."/>
            <person name="Ma J."/>
        </authorList>
    </citation>
    <scope>NUCLEOTIDE SEQUENCE [LARGE SCALE GENOMIC DNA]</scope>
    <source>
        <strain evidence="6">CCUG 71848</strain>
    </source>
</reference>
<evidence type="ECO:0000313" key="5">
    <source>
        <dbReference type="EMBL" id="MFD1125342.1"/>
    </source>
</evidence>
<dbReference type="InterPro" id="IPR020084">
    <property type="entry name" value="NUDIX_hydrolase_CS"/>
</dbReference>
<dbReference type="PRINTS" id="PR00502">
    <property type="entry name" value="NUDIXFAMILY"/>
</dbReference>
<comment type="similarity">
    <text evidence="3">Belongs to the Nudix hydrolase family.</text>
</comment>
<name>A0ABW3PPA1_9LACO</name>
<proteinExistence type="inferred from homology"/>
<dbReference type="InterPro" id="IPR015797">
    <property type="entry name" value="NUDIX_hydrolase-like_dom_sf"/>
</dbReference>
<gene>
    <name evidence="5" type="ORF">ACFQ22_08230</name>
</gene>
<dbReference type="InterPro" id="IPR020476">
    <property type="entry name" value="Nudix_hydrolase"/>
</dbReference>
<dbReference type="RefSeq" id="WP_162919767.1">
    <property type="nucleotide sequence ID" value="NZ_JBHTLH010000019.1"/>
</dbReference>
<protein>
    <submittedName>
        <fullName evidence="5">NUDIX domain-containing protein</fullName>
    </submittedName>
</protein>
<dbReference type="SUPFAM" id="SSF55811">
    <property type="entry name" value="Nudix"/>
    <property type="match status" value="1"/>
</dbReference>
<comment type="caution">
    <text evidence="5">The sequence shown here is derived from an EMBL/GenBank/DDBJ whole genome shotgun (WGS) entry which is preliminary data.</text>
</comment>
<dbReference type="PROSITE" id="PS51462">
    <property type="entry name" value="NUDIX"/>
    <property type="match status" value="1"/>
</dbReference>
<feature type="domain" description="Nudix hydrolase" evidence="4">
    <location>
        <begin position="2"/>
        <end position="123"/>
    </location>
</feature>
<keyword evidence="2 3" id="KW-0378">Hydrolase</keyword>
<dbReference type="EMBL" id="JBHTLH010000019">
    <property type="protein sequence ID" value="MFD1125342.1"/>
    <property type="molecule type" value="Genomic_DNA"/>
</dbReference>
<evidence type="ECO:0000256" key="3">
    <source>
        <dbReference type="RuleBase" id="RU003476"/>
    </source>
</evidence>
<comment type="cofactor">
    <cofactor evidence="1">
        <name>Mg(2+)</name>
        <dbReference type="ChEBI" id="CHEBI:18420"/>
    </cofactor>
</comment>
<dbReference type="PANTHER" id="PTHR43046:SF2">
    <property type="entry name" value="8-OXO-DGTP DIPHOSPHATASE-RELATED"/>
    <property type="match status" value="1"/>
</dbReference>
<organism evidence="5 6">
    <name type="scientific">Lentilactobacillus raoultii</name>
    <dbReference type="NCBI Taxonomy" id="1987503"/>
    <lineage>
        <taxon>Bacteria</taxon>
        <taxon>Bacillati</taxon>
        <taxon>Bacillota</taxon>
        <taxon>Bacilli</taxon>
        <taxon>Lactobacillales</taxon>
        <taxon>Lactobacillaceae</taxon>
        <taxon>Lentilactobacillus</taxon>
    </lineage>
</organism>
<evidence type="ECO:0000256" key="1">
    <source>
        <dbReference type="ARBA" id="ARBA00001946"/>
    </source>
</evidence>
<evidence type="ECO:0000313" key="6">
    <source>
        <dbReference type="Proteomes" id="UP001597156"/>
    </source>
</evidence>
<dbReference type="Proteomes" id="UP001597156">
    <property type="component" value="Unassembled WGS sequence"/>
</dbReference>
<accession>A0ABW3PPA1</accession>
<dbReference type="Pfam" id="PF00293">
    <property type="entry name" value="NUDIX"/>
    <property type="match status" value="1"/>
</dbReference>
<dbReference type="PROSITE" id="PS00893">
    <property type="entry name" value="NUDIX_BOX"/>
    <property type="match status" value="1"/>
</dbReference>
<dbReference type="InterPro" id="IPR000086">
    <property type="entry name" value="NUDIX_hydrolase_dom"/>
</dbReference>
<dbReference type="Gene3D" id="3.90.79.10">
    <property type="entry name" value="Nucleoside Triphosphate Pyrophosphohydrolase"/>
    <property type="match status" value="1"/>
</dbReference>
<keyword evidence="6" id="KW-1185">Reference proteome</keyword>
<sequence length="151" mass="17761">MTTHGAFGVIQNANRQILLVKRRDFPLWDLPGGTQKPHESLEACLKREVYEETGLLVTQYYLVGTYLRLLHDDQQYVFDITDFTNQWIPKGPETRRIAFFSIDHLPKNMVALRRRQITDTLKGNHHVNSVNQENRLLFLGEQLIRKLWAHH</sequence>
<evidence type="ECO:0000259" key="4">
    <source>
        <dbReference type="PROSITE" id="PS51462"/>
    </source>
</evidence>